<accession>A0A438JG44</accession>
<dbReference type="AlphaFoldDB" id="A0A438JG44"/>
<evidence type="ECO:0000313" key="3">
    <source>
        <dbReference type="Proteomes" id="UP000288805"/>
    </source>
</evidence>
<reference evidence="2 3" key="1">
    <citation type="journal article" date="2018" name="PLoS Genet.">
        <title>Population sequencing reveals clonal diversity and ancestral inbreeding in the grapevine cultivar Chardonnay.</title>
        <authorList>
            <person name="Roach M.J."/>
            <person name="Johnson D.L."/>
            <person name="Bohlmann J."/>
            <person name="van Vuuren H.J."/>
            <person name="Jones S.J."/>
            <person name="Pretorius I.S."/>
            <person name="Schmidt S.A."/>
            <person name="Borneman A.R."/>
        </authorList>
    </citation>
    <scope>NUCLEOTIDE SEQUENCE [LARGE SCALE GENOMIC DNA]</scope>
    <source>
        <strain evidence="3">cv. Chardonnay</strain>
        <tissue evidence="2">Leaf</tissue>
    </source>
</reference>
<gene>
    <name evidence="2" type="ORF">CK203_014742</name>
</gene>
<evidence type="ECO:0000256" key="1">
    <source>
        <dbReference type="SAM" id="MobiDB-lite"/>
    </source>
</evidence>
<dbReference type="Proteomes" id="UP000288805">
    <property type="component" value="Unassembled WGS sequence"/>
</dbReference>
<dbReference type="EMBL" id="QGNW01000043">
    <property type="protein sequence ID" value="RVX07925.1"/>
    <property type="molecule type" value="Genomic_DNA"/>
</dbReference>
<sequence>MDSQDDQLHTPILESMQCSSSTGSAVVKKFHTAQTTALCITAANIAPISVLKVPLRSSSADLHIHGYLAAIGDRTGPHAPLKDSAALPRTSTRCHVSPSCVSIH</sequence>
<feature type="region of interest" description="Disordered" evidence="1">
    <location>
        <begin position="1"/>
        <end position="20"/>
    </location>
</feature>
<name>A0A438JG44_VITVI</name>
<evidence type="ECO:0000313" key="2">
    <source>
        <dbReference type="EMBL" id="RVX07925.1"/>
    </source>
</evidence>
<comment type="caution">
    <text evidence="2">The sequence shown here is derived from an EMBL/GenBank/DDBJ whole genome shotgun (WGS) entry which is preliminary data.</text>
</comment>
<protein>
    <submittedName>
        <fullName evidence="2">Uncharacterized protein</fullName>
    </submittedName>
</protein>
<organism evidence="2 3">
    <name type="scientific">Vitis vinifera</name>
    <name type="common">Grape</name>
    <dbReference type="NCBI Taxonomy" id="29760"/>
    <lineage>
        <taxon>Eukaryota</taxon>
        <taxon>Viridiplantae</taxon>
        <taxon>Streptophyta</taxon>
        <taxon>Embryophyta</taxon>
        <taxon>Tracheophyta</taxon>
        <taxon>Spermatophyta</taxon>
        <taxon>Magnoliopsida</taxon>
        <taxon>eudicotyledons</taxon>
        <taxon>Gunneridae</taxon>
        <taxon>Pentapetalae</taxon>
        <taxon>rosids</taxon>
        <taxon>Vitales</taxon>
        <taxon>Vitaceae</taxon>
        <taxon>Viteae</taxon>
        <taxon>Vitis</taxon>
    </lineage>
</organism>
<proteinExistence type="predicted"/>